<proteinExistence type="predicted"/>
<dbReference type="AlphaFoldDB" id="A0A644Y2J6"/>
<dbReference type="Pfam" id="PF01546">
    <property type="entry name" value="Peptidase_M20"/>
    <property type="match status" value="1"/>
</dbReference>
<accession>A0A644Y2J6</accession>
<dbReference type="PANTHER" id="PTHR11014">
    <property type="entry name" value="PEPTIDASE M20 FAMILY MEMBER"/>
    <property type="match status" value="1"/>
</dbReference>
<keyword evidence="1 3" id="KW-0378">Hydrolase</keyword>
<name>A0A644Y2J6_9ZZZZ</name>
<comment type="caution">
    <text evidence="3">The sequence shown here is derived from an EMBL/GenBank/DDBJ whole genome shotgun (WGS) entry which is preliminary data.</text>
</comment>
<dbReference type="NCBIfam" id="TIGR01891">
    <property type="entry name" value="amidohydrolases"/>
    <property type="match status" value="1"/>
</dbReference>
<dbReference type="FunFam" id="3.30.70.360:FF:000001">
    <property type="entry name" value="N-acetyldiaminopimelate deacetylase"/>
    <property type="match status" value="1"/>
</dbReference>
<dbReference type="InterPro" id="IPR017439">
    <property type="entry name" value="Amidohydrolase"/>
</dbReference>
<evidence type="ECO:0000313" key="3">
    <source>
        <dbReference type="EMBL" id="MPM20364.1"/>
    </source>
</evidence>
<protein>
    <submittedName>
        <fullName evidence="3">Putative hydrolase YxeP</fullName>
        <ecNumber evidence="3">3.-.-.-</ecNumber>
    </submittedName>
</protein>
<gene>
    <name evidence="3" type="primary">yxeP_16</name>
    <name evidence="3" type="ORF">SDC9_66793</name>
</gene>
<dbReference type="PANTHER" id="PTHR11014:SF63">
    <property type="entry name" value="METALLOPEPTIDASE, PUTATIVE (AFU_ORTHOLOGUE AFUA_6G09600)-RELATED"/>
    <property type="match status" value="1"/>
</dbReference>
<sequence length="396" mass="42387">MFDTSKIVSSVEAMKGDIVANRRYLHEHPEISGQEVETSKFAQEKMKELGLTPVMCGDIAFYCIIDSGKPGKTLALRADMDALAMPECETNLKQKKVALSKNPAACHACGHDGHVSMLIAAATYIAKHKDELTGRVMVTFESGEESQPSSWPFIVEALKKEKADAIWGIHLYAMMKAGTISVQAGPRMSGAGAFVFTVHGRGGHGSRPDQSINPVLAASEITCKLQTVIPLNVAPDQAGVMTVAAMKGGEAWNIIPDTCTVSGGIRYFSLENYTKITDNMKNIIECLAAANHCTATYEQWPAKAYPVINNEELAAIASAACDKVVPGARASEPAWMASESFGNYSDLIPGLFAFVGIADEALGSGAPHHNVKFDLNEDALLLGAKATLQFVSDYLA</sequence>
<dbReference type="Pfam" id="PF07687">
    <property type="entry name" value="M20_dimer"/>
    <property type="match status" value="1"/>
</dbReference>
<dbReference type="InterPro" id="IPR002933">
    <property type="entry name" value="Peptidase_M20"/>
</dbReference>
<reference evidence="3" key="1">
    <citation type="submission" date="2019-08" db="EMBL/GenBank/DDBJ databases">
        <authorList>
            <person name="Kucharzyk K."/>
            <person name="Murdoch R.W."/>
            <person name="Higgins S."/>
            <person name="Loffler F."/>
        </authorList>
    </citation>
    <scope>NUCLEOTIDE SEQUENCE</scope>
</reference>
<dbReference type="Gene3D" id="3.40.630.10">
    <property type="entry name" value="Zn peptidases"/>
    <property type="match status" value="1"/>
</dbReference>
<organism evidence="3">
    <name type="scientific">bioreactor metagenome</name>
    <dbReference type="NCBI Taxonomy" id="1076179"/>
    <lineage>
        <taxon>unclassified sequences</taxon>
        <taxon>metagenomes</taxon>
        <taxon>ecological metagenomes</taxon>
    </lineage>
</organism>
<dbReference type="SUPFAM" id="SSF55031">
    <property type="entry name" value="Bacterial exopeptidase dimerisation domain"/>
    <property type="match status" value="1"/>
</dbReference>
<dbReference type="SUPFAM" id="SSF53187">
    <property type="entry name" value="Zn-dependent exopeptidases"/>
    <property type="match status" value="1"/>
</dbReference>
<dbReference type="InterPro" id="IPR036264">
    <property type="entry name" value="Bact_exopeptidase_dim_dom"/>
</dbReference>
<evidence type="ECO:0000259" key="2">
    <source>
        <dbReference type="Pfam" id="PF07687"/>
    </source>
</evidence>
<dbReference type="EC" id="3.-.-.-" evidence="3"/>
<dbReference type="Gene3D" id="3.30.70.360">
    <property type="match status" value="1"/>
</dbReference>
<evidence type="ECO:0000256" key="1">
    <source>
        <dbReference type="ARBA" id="ARBA00022801"/>
    </source>
</evidence>
<dbReference type="PIRSF" id="PIRSF005962">
    <property type="entry name" value="Pept_M20D_amidohydro"/>
    <property type="match status" value="1"/>
</dbReference>
<dbReference type="EMBL" id="VSSQ01003365">
    <property type="protein sequence ID" value="MPM20364.1"/>
    <property type="molecule type" value="Genomic_DNA"/>
</dbReference>
<dbReference type="InterPro" id="IPR011650">
    <property type="entry name" value="Peptidase_M20_dimer"/>
</dbReference>
<feature type="domain" description="Peptidase M20 dimerisation" evidence="2">
    <location>
        <begin position="190"/>
        <end position="285"/>
    </location>
</feature>
<dbReference type="GO" id="GO:0016787">
    <property type="term" value="F:hydrolase activity"/>
    <property type="evidence" value="ECO:0007669"/>
    <property type="project" value="UniProtKB-KW"/>
</dbReference>